<feature type="region of interest" description="Disordered" evidence="1">
    <location>
        <begin position="191"/>
        <end position="211"/>
    </location>
</feature>
<organism evidence="2 3">
    <name type="scientific">Pleuronectes platessa</name>
    <name type="common">European plaice</name>
    <dbReference type="NCBI Taxonomy" id="8262"/>
    <lineage>
        <taxon>Eukaryota</taxon>
        <taxon>Metazoa</taxon>
        <taxon>Chordata</taxon>
        <taxon>Craniata</taxon>
        <taxon>Vertebrata</taxon>
        <taxon>Euteleostomi</taxon>
        <taxon>Actinopterygii</taxon>
        <taxon>Neopterygii</taxon>
        <taxon>Teleostei</taxon>
        <taxon>Neoteleostei</taxon>
        <taxon>Acanthomorphata</taxon>
        <taxon>Carangaria</taxon>
        <taxon>Pleuronectiformes</taxon>
        <taxon>Pleuronectoidei</taxon>
        <taxon>Pleuronectidae</taxon>
        <taxon>Pleuronectes</taxon>
    </lineage>
</organism>
<feature type="region of interest" description="Disordered" evidence="1">
    <location>
        <begin position="131"/>
        <end position="164"/>
    </location>
</feature>
<feature type="compositionally biased region" description="Low complexity" evidence="1">
    <location>
        <begin position="95"/>
        <end position="107"/>
    </location>
</feature>
<sequence length="238" mass="25076">MFALRHVFNKFNRTHTLDDSTLPELGSGAGGGGFDEGSGGELVSAGDVWPGPAPEVRLTTPTPSETPPAPPTPRPALERKLESAVNDLPERVADRSPSSVAASSSGPRGDELILQSDTWAQQLEELEGDVFSGNGLTELESRPDNQLEPGLGHVEVSRPRGLGLGLDPEEEEDIFQAQGYLPLSPQTLKPKVQASTTLSPPTTQTSTPQSVGVVLQALPLTLDYEGSGSPPQPSNQTL</sequence>
<evidence type="ECO:0000256" key="1">
    <source>
        <dbReference type="SAM" id="MobiDB-lite"/>
    </source>
</evidence>
<feature type="compositionally biased region" description="Basic and acidic residues" evidence="1">
    <location>
        <begin position="76"/>
        <end position="94"/>
    </location>
</feature>
<evidence type="ECO:0000313" key="2">
    <source>
        <dbReference type="EMBL" id="CAB1427594.1"/>
    </source>
</evidence>
<proteinExistence type="predicted"/>
<accession>A0A9N7YKK3</accession>
<dbReference type="AlphaFoldDB" id="A0A9N7YKK3"/>
<feature type="compositionally biased region" description="Gly residues" evidence="1">
    <location>
        <begin position="27"/>
        <end position="40"/>
    </location>
</feature>
<dbReference type="Proteomes" id="UP001153269">
    <property type="component" value="Unassembled WGS sequence"/>
</dbReference>
<feature type="compositionally biased region" description="Low complexity" evidence="1">
    <location>
        <begin position="193"/>
        <end position="210"/>
    </location>
</feature>
<feature type="region of interest" description="Disordered" evidence="1">
    <location>
        <begin position="17"/>
        <end position="111"/>
    </location>
</feature>
<feature type="compositionally biased region" description="Pro residues" evidence="1">
    <location>
        <begin position="64"/>
        <end position="74"/>
    </location>
</feature>
<dbReference type="EMBL" id="CADEAL010000979">
    <property type="protein sequence ID" value="CAB1427594.1"/>
    <property type="molecule type" value="Genomic_DNA"/>
</dbReference>
<protein>
    <submittedName>
        <fullName evidence="2">Uncharacterized protein</fullName>
    </submittedName>
</protein>
<keyword evidence="3" id="KW-1185">Reference proteome</keyword>
<evidence type="ECO:0000313" key="3">
    <source>
        <dbReference type="Proteomes" id="UP001153269"/>
    </source>
</evidence>
<comment type="caution">
    <text evidence="2">The sequence shown here is derived from an EMBL/GenBank/DDBJ whole genome shotgun (WGS) entry which is preliminary data.</text>
</comment>
<name>A0A9N7YKK3_PLEPL</name>
<gene>
    <name evidence="2" type="ORF">PLEPLA_LOCUS15535</name>
</gene>
<reference evidence="2" key="1">
    <citation type="submission" date="2020-03" db="EMBL/GenBank/DDBJ databases">
        <authorList>
            <person name="Weist P."/>
        </authorList>
    </citation>
    <scope>NUCLEOTIDE SEQUENCE</scope>
</reference>